<name>A0A067D1K4_SAPPC</name>
<dbReference type="RefSeq" id="XP_012196299.1">
    <property type="nucleotide sequence ID" value="XM_012340909.1"/>
</dbReference>
<keyword evidence="2" id="KW-1185">Reference proteome</keyword>
<dbReference type="EMBL" id="KK583194">
    <property type="protein sequence ID" value="KDO32631.1"/>
    <property type="molecule type" value="Genomic_DNA"/>
</dbReference>
<sequence>MGDDMAAARGFRVLLRLREPPPGATSVLLPSIDGVSDGLCLAPAEKRVLWAKHGATKALQLDGVFPPATPHGIVYDTLADYIGAVLSGRDCSIVA</sequence>
<dbReference type="AlphaFoldDB" id="A0A067D1K4"/>
<dbReference type="VEuPathDB" id="FungiDB:SPRG_02332"/>
<gene>
    <name evidence="1" type="ORF">SPRG_02332</name>
</gene>
<evidence type="ECO:0008006" key="3">
    <source>
        <dbReference type="Google" id="ProtNLM"/>
    </source>
</evidence>
<evidence type="ECO:0000313" key="1">
    <source>
        <dbReference type="EMBL" id="KDO32631.1"/>
    </source>
</evidence>
<accession>A0A067D1K4</accession>
<evidence type="ECO:0000313" key="2">
    <source>
        <dbReference type="Proteomes" id="UP000030745"/>
    </source>
</evidence>
<organism evidence="1 2">
    <name type="scientific">Saprolegnia parasitica (strain CBS 223.65)</name>
    <dbReference type="NCBI Taxonomy" id="695850"/>
    <lineage>
        <taxon>Eukaryota</taxon>
        <taxon>Sar</taxon>
        <taxon>Stramenopiles</taxon>
        <taxon>Oomycota</taxon>
        <taxon>Saprolegniomycetes</taxon>
        <taxon>Saprolegniales</taxon>
        <taxon>Saprolegniaceae</taxon>
        <taxon>Saprolegnia</taxon>
    </lineage>
</organism>
<dbReference type="KEGG" id="spar:SPRG_02332"/>
<protein>
    <recommendedName>
        <fullName evidence="3">Kinesin motor domain-containing protein</fullName>
    </recommendedName>
</protein>
<dbReference type="Proteomes" id="UP000030745">
    <property type="component" value="Unassembled WGS sequence"/>
</dbReference>
<dbReference type="GeneID" id="24124888"/>
<proteinExistence type="predicted"/>
<reference evidence="1 2" key="1">
    <citation type="journal article" date="2013" name="PLoS Genet.">
        <title>Distinctive expansion of potential virulence genes in the genome of the oomycete fish pathogen Saprolegnia parasitica.</title>
        <authorList>
            <person name="Jiang R.H."/>
            <person name="de Bruijn I."/>
            <person name="Haas B.J."/>
            <person name="Belmonte R."/>
            <person name="Lobach L."/>
            <person name="Christie J."/>
            <person name="van den Ackerveken G."/>
            <person name="Bottin A."/>
            <person name="Bulone V."/>
            <person name="Diaz-Moreno S.M."/>
            <person name="Dumas B."/>
            <person name="Fan L."/>
            <person name="Gaulin E."/>
            <person name="Govers F."/>
            <person name="Grenville-Briggs L.J."/>
            <person name="Horner N.R."/>
            <person name="Levin J.Z."/>
            <person name="Mammella M."/>
            <person name="Meijer H.J."/>
            <person name="Morris P."/>
            <person name="Nusbaum C."/>
            <person name="Oome S."/>
            <person name="Phillips A.J."/>
            <person name="van Rooyen D."/>
            <person name="Rzeszutek E."/>
            <person name="Saraiva M."/>
            <person name="Secombes C.J."/>
            <person name="Seidl M.F."/>
            <person name="Snel B."/>
            <person name="Stassen J.H."/>
            <person name="Sykes S."/>
            <person name="Tripathy S."/>
            <person name="van den Berg H."/>
            <person name="Vega-Arreguin J.C."/>
            <person name="Wawra S."/>
            <person name="Young S.K."/>
            <person name="Zeng Q."/>
            <person name="Dieguez-Uribeondo J."/>
            <person name="Russ C."/>
            <person name="Tyler B.M."/>
            <person name="van West P."/>
        </authorList>
    </citation>
    <scope>NUCLEOTIDE SEQUENCE [LARGE SCALE GENOMIC DNA]</scope>
    <source>
        <strain evidence="1 2">CBS 223.65</strain>
    </source>
</reference>